<accession>A0AAV7TZG0</accession>
<protein>
    <submittedName>
        <fullName evidence="2">Uncharacterized protein</fullName>
    </submittedName>
</protein>
<proteinExistence type="predicted"/>
<organism evidence="2 3">
    <name type="scientific">Pleurodeles waltl</name>
    <name type="common">Iberian ribbed newt</name>
    <dbReference type="NCBI Taxonomy" id="8319"/>
    <lineage>
        <taxon>Eukaryota</taxon>
        <taxon>Metazoa</taxon>
        <taxon>Chordata</taxon>
        <taxon>Craniata</taxon>
        <taxon>Vertebrata</taxon>
        <taxon>Euteleostomi</taxon>
        <taxon>Amphibia</taxon>
        <taxon>Batrachia</taxon>
        <taxon>Caudata</taxon>
        <taxon>Salamandroidea</taxon>
        <taxon>Salamandridae</taxon>
        <taxon>Pleurodelinae</taxon>
        <taxon>Pleurodeles</taxon>
    </lineage>
</organism>
<dbReference type="Proteomes" id="UP001066276">
    <property type="component" value="Chromosome 3_2"/>
</dbReference>
<feature type="compositionally biased region" description="Basic and acidic residues" evidence="1">
    <location>
        <begin position="98"/>
        <end position="119"/>
    </location>
</feature>
<feature type="region of interest" description="Disordered" evidence="1">
    <location>
        <begin position="1"/>
        <end position="45"/>
    </location>
</feature>
<evidence type="ECO:0000313" key="3">
    <source>
        <dbReference type="Proteomes" id="UP001066276"/>
    </source>
</evidence>
<dbReference type="EMBL" id="JANPWB010000006">
    <property type="protein sequence ID" value="KAJ1181556.1"/>
    <property type="molecule type" value="Genomic_DNA"/>
</dbReference>
<dbReference type="AlphaFoldDB" id="A0AAV7TZG0"/>
<feature type="region of interest" description="Disordered" evidence="1">
    <location>
        <begin position="92"/>
        <end position="119"/>
    </location>
</feature>
<reference evidence="2" key="1">
    <citation type="journal article" date="2022" name="bioRxiv">
        <title>Sequencing and chromosome-scale assembly of the giantPleurodeles waltlgenome.</title>
        <authorList>
            <person name="Brown T."/>
            <person name="Elewa A."/>
            <person name="Iarovenko S."/>
            <person name="Subramanian E."/>
            <person name="Araus A.J."/>
            <person name="Petzold A."/>
            <person name="Susuki M."/>
            <person name="Suzuki K.-i.T."/>
            <person name="Hayashi T."/>
            <person name="Toyoda A."/>
            <person name="Oliveira C."/>
            <person name="Osipova E."/>
            <person name="Leigh N.D."/>
            <person name="Simon A."/>
            <person name="Yun M.H."/>
        </authorList>
    </citation>
    <scope>NUCLEOTIDE SEQUENCE</scope>
    <source>
        <strain evidence="2">20211129_DDA</strain>
        <tissue evidence="2">Liver</tissue>
    </source>
</reference>
<name>A0AAV7TZG0_PLEWA</name>
<evidence type="ECO:0000313" key="2">
    <source>
        <dbReference type="EMBL" id="KAJ1181556.1"/>
    </source>
</evidence>
<sequence>MERKRGAPAWGCSSPHCGPAGGGGREAPREHRVAGAAQTRCSRDRGWSWRGERAGTCRRCPDGELERGPMERSGGAAGPWMLGDGACLTPLPDLNMAPKDRTRGACRRGPTEEHGQRVA</sequence>
<comment type="caution">
    <text evidence="2">The sequence shown here is derived from an EMBL/GenBank/DDBJ whole genome shotgun (WGS) entry which is preliminary data.</text>
</comment>
<gene>
    <name evidence="2" type="ORF">NDU88_006762</name>
</gene>
<evidence type="ECO:0000256" key="1">
    <source>
        <dbReference type="SAM" id="MobiDB-lite"/>
    </source>
</evidence>
<keyword evidence="3" id="KW-1185">Reference proteome</keyword>